<dbReference type="Proteomes" id="UP000076881">
    <property type="component" value="Unassembled WGS sequence"/>
</dbReference>
<protein>
    <submittedName>
        <fullName evidence="2">Uncharacterized protein</fullName>
    </submittedName>
</protein>
<reference evidence="2 3" key="1">
    <citation type="journal article" date="2016" name="Genome Biol. Evol.">
        <title>Divergent and convergent evolution of fungal pathogenicity.</title>
        <authorList>
            <person name="Shang Y."/>
            <person name="Xiao G."/>
            <person name="Zheng P."/>
            <person name="Cen K."/>
            <person name="Zhan S."/>
            <person name="Wang C."/>
        </authorList>
    </citation>
    <scope>NUCLEOTIDE SEQUENCE [LARGE SCALE GENOMIC DNA]</scope>
    <source>
        <strain evidence="2 3">RCEF 1005</strain>
    </source>
</reference>
<evidence type="ECO:0000313" key="2">
    <source>
        <dbReference type="EMBL" id="OAA71129.1"/>
    </source>
</evidence>
<dbReference type="OrthoDB" id="5082798at2759"/>
<evidence type="ECO:0000313" key="3">
    <source>
        <dbReference type="Proteomes" id="UP000076881"/>
    </source>
</evidence>
<keyword evidence="3" id="KW-1185">Reference proteome</keyword>
<gene>
    <name evidence="2" type="ORF">LEL_09720</name>
</gene>
<evidence type="ECO:0000256" key="1">
    <source>
        <dbReference type="SAM" id="MobiDB-lite"/>
    </source>
</evidence>
<comment type="caution">
    <text evidence="2">The sequence shown here is derived from an EMBL/GenBank/DDBJ whole genome shotgun (WGS) entry which is preliminary data.</text>
</comment>
<feature type="region of interest" description="Disordered" evidence="1">
    <location>
        <begin position="138"/>
        <end position="164"/>
    </location>
</feature>
<organism evidence="2 3">
    <name type="scientific">Akanthomyces lecanii RCEF 1005</name>
    <dbReference type="NCBI Taxonomy" id="1081108"/>
    <lineage>
        <taxon>Eukaryota</taxon>
        <taxon>Fungi</taxon>
        <taxon>Dikarya</taxon>
        <taxon>Ascomycota</taxon>
        <taxon>Pezizomycotina</taxon>
        <taxon>Sordariomycetes</taxon>
        <taxon>Hypocreomycetidae</taxon>
        <taxon>Hypocreales</taxon>
        <taxon>Cordycipitaceae</taxon>
        <taxon>Akanthomyces</taxon>
        <taxon>Cordyceps confragosa</taxon>
    </lineage>
</organism>
<dbReference type="AlphaFoldDB" id="A0A162MVE1"/>
<accession>A0A162MVE1</accession>
<proteinExistence type="predicted"/>
<sequence>MPLTVDQAWSLIEDASRRLKTCQLLSVHEQKKVSHALRVLEASPAEIGPTDQLRSPSRQKRQKFYIFLRTVLHSCGPYGVLLAAISLTQTTVSGMTNSQRNALCEKMMSHNDGQLPSNLHLQSFAAQLQDLKAVGGTFSRRETDSQGGPPGKSEKQDTGRSSTASTRHIMWVGIPAGSETIRHNPYLHSPVCFKDLEIFEEIDSPFRAISMGLLEKLKDKLGPHFLEFDDDKVRNVAYVHQSVLMMLFVAHLSSATIEFYNWELEKHAFMHEALASHQDQVLLFISDTSCDETAEDLYSATDYLEAVRANFQVYPKKSEWSWSLQKVGDIRILDDAAQESNTWRPKTCFGMGECSLTQPQDGHMVLKRSHSCAGREVKVVAMTKRDKLLCKVSVSAQAARQLKRGRKQNSQAHKFLYFHQEYVPTFRRTGEFRVWVCNGRVVCSFRTKDDETLPGKPMALRQLDTNDYSDFNWYSSDKSTRKQKHDELLQFILDTDSRIRQLESDRFDTVQIGARYDCGISPDHRFYVNELTRFSNADTFSGLLAPPHDQIIGALAKIIAEKLLI</sequence>
<name>A0A162MVE1_CORDF</name>
<dbReference type="EMBL" id="AZHF01000009">
    <property type="protein sequence ID" value="OAA71129.1"/>
    <property type="molecule type" value="Genomic_DNA"/>
</dbReference>